<proteinExistence type="predicted"/>
<accession>A0A8H6IWK6</accession>
<feature type="region of interest" description="Disordered" evidence="1">
    <location>
        <begin position="56"/>
        <end position="87"/>
    </location>
</feature>
<evidence type="ECO:0000313" key="3">
    <source>
        <dbReference type="Proteomes" id="UP000639643"/>
    </source>
</evidence>
<gene>
    <name evidence="2" type="ORF">CMUS01_15530</name>
</gene>
<comment type="caution">
    <text evidence="2">The sequence shown here is derived from an EMBL/GenBank/DDBJ whole genome shotgun (WGS) entry which is preliminary data.</text>
</comment>
<reference evidence="2" key="1">
    <citation type="journal article" date="2020" name="Phytopathology">
        <title>Genome Sequence Resources of Colletotrichum truncatum, C. plurivorum, C. musicola, and C. sojae: Four Species Pathogenic to Soybean (Glycine max).</title>
        <authorList>
            <person name="Rogerio F."/>
            <person name="Boufleur T.R."/>
            <person name="Ciampi-Guillardi M."/>
            <person name="Sukno S.A."/>
            <person name="Thon M.R."/>
            <person name="Massola Junior N.S."/>
            <person name="Baroncelli R."/>
        </authorList>
    </citation>
    <scope>NUCLEOTIDE SEQUENCE</scope>
    <source>
        <strain evidence="2">LFN0074</strain>
    </source>
</reference>
<dbReference type="EMBL" id="WIGM01001331">
    <property type="protein sequence ID" value="KAF6800958.1"/>
    <property type="molecule type" value="Genomic_DNA"/>
</dbReference>
<keyword evidence="3" id="KW-1185">Reference proteome</keyword>
<evidence type="ECO:0000256" key="1">
    <source>
        <dbReference type="SAM" id="MobiDB-lite"/>
    </source>
</evidence>
<dbReference type="AlphaFoldDB" id="A0A8H6IWK6"/>
<dbReference type="Proteomes" id="UP000639643">
    <property type="component" value="Unassembled WGS sequence"/>
</dbReference>
<feature type="region of interest" description="Disordered" evidence="1">
    <location>
        <begin position="540"/>
        <end position="588"/>
    </location>
</feature>
<name>A0A8H6IWK6_9PEZI</name>
<feature type="compositionally biased region" description="Acidic residues" evidence="1">
    <location>
        <begin position="550"/>
        <end position="559"/>
    </location>
</feature>
<feature type="compositionally biased region" description="Basic and acidic residues" evidence="1">
    <location>
        <begin position="573"/>
        <end position="582"/>
    </location>
</feature>
<organism evidence="2 3">
    <name type="scientific">Colletotrichum musicola</name>
    <dbReference type="NCBI Taxonomy" id="2175873"/>
    <lineage>
        <taxon>Eukaryota</taxon>
        <taxon>Fungi</taxon>
        <taxon>Dikarya</taxon>
        <taxon>Ascomycota</taxon>
        <taxon>Pezizomycotina</taxon>
        <taxon>Sordariomycetes</taxon>
        <taxon>Hypocreomycetidae</taxon>
        <taxon>Glomerellales</taxon>
        <taxon>Glomerellaceae</taxon>
        <taxon>Colletotrichum</taxon>
        <taxon>Colletotrichum orchidearum species complex</taxon>
    </lineage>
</organism>
<evidence type="ECO:0000313" key="2">
    <source>
        <dbReference type="EMBL" id="KAF6800958.1"/>
    </source>
</evidence>
<protein>
    <submittedName>
        <fullName evidence="2">Uncharacterized protein</fullName>
    </submittedName>
</protein>
<sequence>MSGSTDIVATRQLPTLPYEVFLMIIKEFIADAKNECIDDLIWLVGYARGNIDEIEGHDNDIGNEIEDGSNSSKDAKDGVKYDSALESDEPRPGPYFYVDAYGYDYSCEEIGGLEEIQKERYEATRLPLQLNRDTRAMELCASMLTADPALWPVFDETCLWIGARSEQYNQIDDDDKDRKRLAFYRMLKEVVNEHQCGHEARQHETTSLTHDLPSRNLAKARMDPSSSTAVVQRLSGLDTTSSISTSVADDDAANWWSDRWSDCWSALPYELFLIIVEEFLEATEEDFLDDLLWCQRPSVSPLVNPDGDLGKISVFSRKYKVRRQKAFYKHSRVISGVNRKTYAMFHERYRLLPIEDRGHHLRPAFSDRASFMFFADAPPSFGIPLHPSICFPRVESLENAFNFDIVAADEPEFVAAAFPSLRFLSTRVTLTRVPLPAAPHDHDDMLPLIDGAKLLSLEVYSTERYKECDCYLPPQTNNHIEDGEEGGDNEIEDGFYESESDWCESLSDYYPIGGYYYDSEDDESDWCESLSDYYPIGGYYYDKNENKENEDNENEDINTDDDKISNQNNQGKGDQDAQKDAQDNEGDN</sequence>